<feature type="transmembrane region" description="Helical" evidence="2">
    <location>
        <begin position="305"/>
        <end position="324"/>
    </location>
</feature>
<dbReference type="Pfam" id="PF06240">
    <property type="entry name" value="COXG"/>
    <property type="match status" value="1"/>
</dbReference>
<gene>
    <name evidence="3" type="ORF">H9Y04_18405</name>
</gene>
<keyword evidence="4" id="KW-1185">Reference proteome</keyword>
<dbReference type="Gene3D" id="3.30.530.20">
    <property type="match status" value="1"/>
</dbReference>
<keyword evidence="2" id="KW-0812">Transmembrane</keyword>
<evidence type="ECO:0000313" key="4">
    <source>
        <dbReference type="Proteomes" id="UP000642284"/>
    </source>
</evidence>
<reference evidence="3 4" key="1">
    <citation type="submission" date="2020-08" db="EMBL/GenBank/DDBJ databases">
        <title>Genemic of Streptomyces polyaspartic.</title>
        <authorList>
            <person name="Liu W."/>
        </authorList>
    </citation>
    <scope>NUCLEOTIDE SEQUENCE [LARGE SCALE GENOMIC DNA]</scope>
    <source>
        <strain evidence="3 4">TRM66268-LWL</strain>
    </source>
</reference>
<dbReference type="SUPFAM" id="SSF55961">
    <property type="entry name" value="Bet v1-like"/>
    <property type="match status" value="1"/>
</dbReference>
<organism evidence="3 4">
    <name type="scientific">Streptomyces polyasparticus</name>
    <dbReference type="NCBI Taxonomy" id="2767826"/>
    <lineage>
        <taxon>Bacteria</taxon>
        <taxon>Bacillati</taxon>
        <taxon>Actinomycetota</taxon>
        <taxon>Actinomycetes</taxon>
        <taxon>Kitasatosporales</taxon>
        <taxon>Streptomycetaceae</taxon>
        <taxon>Streptomyces</taxon>
    </lineage>
</organism>
<sequence>MELEVFVPVAESEVRRVLGDPGQVARSVPGLQRAADGEPLEGRLKVRIGGHTITYRGSAKVARRGGAYAIEGEAAEVRGSGSVQLALKLRLVAAEGGTTLAFSGGAKADGRAAEADEAAVDSAARRLLTRFAERLGEVAAQTTVAEPAAKDGPDAAEAPAESSTQPSAQPSAQEAGDAAEPVTGDVDEAGLPTDGPGLTEDDAPSAEATPAEATDTEATPAEATDDTPSSVFETEVPPPSLDPAYDEALAEEVDEVFGEAPTEAAHARRTMIGRSAEEVDHAPPRGRYAPMPAPAGSAATDTLRWVAPAAALAVAGAIVVSRVLRRRK</sequence>
<protein>
    <submittedName>
        <fullName evidence="3">Carbon monoxide dehydrogenase</fullName>
    </submittedName>
</protein>
<name>A0ABR7SGC0_9ACTN</name>
<dbReference type="Proteomes" id="UP000642284">
    <property type="component" value="Unassembled WGS sequence"/>
</dbReference>
<dbReference type="RefSeq" id="WP_187814951.1">
    <property type="nucleotide sequence ID" value="NZ_JACTVJ010000007.1"/>
</dbReference>
<accession>A0ABR7SGC0</accession>
<evidence type="ECO:0000256" key="1">
    <source>
        <dbReference type="SAM" id="MobiDB-lite"/>
    </source>
</evidence>
<comment type="caution">
    <text evidence="3">The sequence shown here is derived from an EMBL/GenBank/DDBJ whole genome shotgun (WGS) entry which is preliminary data.</text>
</comment>
<feature type="compositionally biased region" description="Low complexity" evidence="1">
    <location>
        <begin position="205"/>
        <end position="229"/>
    </location>
</feature>
<dbReference type="EMBL" id="JACTVJ010000007">
    <property type="protein sequence ID" value="MBC9714532.1"/>
    <property type="molecule type" value="Genomic_DNA"/>
</dbReference>
<evidence type="ECO:0000256" key="2">
    <source>
        <dbReference type="SAM" id="Phobius"/>
    </source>
</evidence>
<keyword evidence="2" id="KW-1133">Transmembrane helix</keyword>
<feature type="region of interest" description="Disordered" evidence="1">
    <location>
        <begin position="273"/>
        <end position="297"/>
    </location>
</feature>
<dbReference type="PANTHER" id="PTHR38588:SF1">
    <property type="entry name" value="BLL0334 PROTEIN"/>
    <property type="match status" value="1"/>
</dbReference>
<feature type="compositionally biased region" description="Low complexity" evidence="1">
    <location>
        <begin position="155"/>
        <end position="175"/>
    </location>
</feature>
<keyword evidence="2" id="KW-0472">Membrane</keyword>
<dbReference type="PANTHER" id="PTHR38588">
    <property type="entry name" value="BLL0334 PROTEIN"/>
    <property type="match status" value="1"/>
</dbReference>
<feature type="region of interest" description="Disordered" evidence="1">
    <location>
        <begin position="142"/>
        <end position="244"/>
    </location>
</feature>
<dbReference type="InterPro" id="IPR010419">
    <property type="entry name" value="CO_DH_gsu"/>
</dbReference>
<proteinExistence type="predicted"/>
<dbReference type="InterPro" id="IPR023393">
    <property type="entry name" value="START-like_dom_sf"/>
</dbReference>
<evidence type="ECO:0000313" key="3">
    <source>
        <dbReference type="EMBL" id="MBC9714532.1"/>
    </source>
</evidence>